<dbReference type="AlphaFoldDB" id="A0A0D2HWJ4"/>
<reference evidence="3" key="1">
    <citation type="submission" date="2015-01" db="EMBL/GenBank/DDBJ databases">
        <title>The Genome Sequence of Cladophialophora bantiana CBS 173.52.</title>
        <authorList>
            <consortium name="The Broad Institute Genomics Platform"/>
            <person name="Cuomo C."/>
            <person name="de Hoog S."/>
            <person name="Gorbushina A."/>
            <person name="Stielow B."/>
            <person name="Teixiera M."/>
            <person name="Abouelleil A."/>
            <person name="Chapman S.B."/>
            <person name="Priest M."/>
            <person name="Young S.K."/>
            <person name="Wortman J."/>
            <person name="Nusbaum C."/>
            <person name="Birren B."/>
        </authorList>
    </citation>
    <scope>NUCLEOTIDE SEQUENCE [LARGE SCALE GENOMIC DNA]</scope>
    <source>
        <strain evidence="3">CBS 173.52</strain>
    </source>
</reference>
<dbReference type="InterPro" id="IPR051468">
    <property type="entry name" value="Fungal_SecMetab_SDRs"/>
</dbReference>
<sequence>MSSYFITGAGRGLGLELVNQLSQLVSNQVSIVFAASRSQPTTALQEVVDRSHGRVIPVTVTITDRSSIDKAVREVSRRLEGKGLDVLINNAGVMPGTFKGIAKMDNLRYAFEVNVEAVHETTTALLPLLKKGAGKQVVNVSSTVGSISQVEGFAQAPFPAYKVSKAALNTLTVQYALEYGKEGFTVYVISPGWLKTDMGSQNADLRVDVGARAVLDNVLNSRPEYNGTFQNILVPGWENNEGPNRYDGKEVPW</sequence>
<dbReference type="GO" id="GO:0016491">
    <property type="term" value="F:oxidoreductase activity"/>
    <property type="evidence" value="ECO:0007669"/>
    <property type="project" value="TreeGrafter"/>
</dbReference>
<dbReference type="PRINTS" id="PR00081">
    <property type="entry name" value="GDHRDH"/>
</dbReference>
<dbReference type="PANTHER" id="PTHR43544:SF36">
    <property type="entry name" value="CHAIN OXIDOREDUCTASE (CSGA), PUTATIVE (AFU_ORTHOLOGUE AFUA_4G00910)-RELATED"/>
    <property type="match status" value="1"/>
</dbReference>
<dbReference type="GO" id="GO:0005737">
    <property type="term" value="C:cytoplasm"/>
    <property type="evidence" value="ECO:0007669"/>
    <property type="project" value="TreeGrafter"/>
</dbReference>
<dbReference type="Proteomes" id="UP000053789">
    <property type="component" value="Unassembled WGS sequence"/>
</dbReference>
<dbReference type="Gene3D" id="3.40.50.720">
    <property type="entry name" value="NAD(P)-binding Rossmann-like Domain"/>
    <property type="match status" value="1"/>
</dbReference>
<gene>
    <name evidence="3" type="ORF">Z519_01327</name>
</gene>
<dbReference type="InterPro" id="IPR036291">
    <property type="entry name" value="NAD(P)-bd_dom_sf"/>
</dbReference>
<dbReference type="VEuPathDB" id="FungiDB:Z519_01327"/>
<dbReference type="PRINTS" id="PR00080">
    <property type="entry name" value="SDRFAMILY"/>
</dbReference>
<dbReference type="HOGENOM" id="CLU_010194_9_1_1"/>
<evidence type="ECO:0000313" key="4">
    <source>
        <dbReference type="Proteomes" id="UP000053789"/>
    </source>
</evidence>
<proteinExistence type="inferred from homology"/>
<dbReference type="SUPFAM" id="SSF51735">
    <property type="entry name" value="NAD(P)-binding Rossmann-fold domains"/>
    <property type="match status" value="1"/>
</dbReference>
<evidence type="ECO:0000256" key="1">
    <source>
        <dbReference type="ARBA" id="ARBA00006484"/>
    </source>
</evidence>
<evidence type="ECO:0008006" key="5">
    <source>
        <dbReference type="Google" id="ProtNLM"/>
    </source>
</evidence>
<keyword evidence="4" id="KW-1185">Reference proteome</keyword>
<dbReference type="RefSeq" id="XP_016624412.1">
    <property type="nucleotide sequence ID" value="XM_016759084.1"/>
</dbReference>
<dbReference type="GeneID" id="27694255"/>
<protein>
    <recommendedName>
        <fullName evidence="5">Short chain oxidoreductase</fullName>
    </recommendedName>
</protein>
<dbReference type="PANTHER" id="PTHR43544">
    <property type="entry name" value="SHORT-CHAIN DEHYDROGENASE/REDUCTASE"/>
    <property type="match status" value="1"/>
</dbReference>
<organism evidence="3 4">
    <name type="scientific">Cladophialophora bantiana (strain ATCC 10958 / CBS 173.52 / CDC B-1940 / NIH 8579)</name>
    <name type="common">Xylohypha bantiana</name>
    <dbReference type="NCBI Taxonomy" id="1442370"/>
    <lineage>
        <taxon>Eukaryota</taxon>
        <taxon>Fungi</taxon>
        <taxon>Dikarya</taxon>
        <taxon>Ascomycota</taxon>
        <taxon>Pezizomycotina</taxon>
        <taxon>Eurotiomycetes</taxon>
        <taxon>Chaetothyriomycetidae</taxon>
        <taxon>Chaetothyriales</taxon>
        <taxon>Herpotrichiellaceae</taxon>
        <taxon>Cladophialophora</taxon>
    </lineage>
</organism>
<accession>A0A0D2HWJ4</accession>
<evidence type="ECO:0000313" key="3">
    <source>
        <dbReference type="EMBL" id="KIW97743.1"/>
    </source>
</evidence>
<evidence type="ECO:0000256" key="2">
    <source>
        <dbReference type="RuleBase" id="RU000363"/>
    </source>
</evidence>
<dbReference type="EMBL" id="KN846981">
    <property type="protein sequence ID" value="KIW97743.1"/>
    <property type="molecule type" value="Genomic_DNA"/>
</dbReference>
<dbReference type="OrthoDB" id="7289984at2759"/>
<dbReference type="InterPro" id="IPR002347">
    <property type="entry name" value="SDR_fam"/>
</dbReference>
<dbReference type="Pfam" id="PF00106">
    <property type="entry name" value="adh_short"/>
    <property type="match status" value="1"/>
</dbReference>
<comment type="similarity">
    <text evidence="1 2">Belongs to the short-chain dehydrogenases/reductases (SDR) family.</text>
</comment>
<name>A0A0D2HWJ4_CLAB1</name>